<dbReference type="RefSeq" id="WP_305013900.1">
    <property type="nucleotide sequence ID" value="NZ_JAUQSX010000015.1"/>
</dbReference>
<protein>
    <submittedName>
        <fullName evidence="1">Uncharacterized protein</fullName>
    </submittedName>
</protein>
<dbReference type="Proteomes" id="UP001167796">
    <property type="component" value="Unassembled WGS sequence"/>
</dbReference>
<dbReference type="EMBL" id="JAUQSX010000015">
    <property type="protein sequence ID" value="MDO7849232.1"/>
    <property type="molecule type" value="Genomic_DNA"/>
</dbReference>
<evidence type="ECO:0000313" key="2">
    <source>
        <dbReference type="Proteomes" id="UP001167796"/>
    </source>
</evidence>
<organism evidence="1 2">
    <name type="scientific">Hymenobacter mellowenesis</name>
    <dbReference type="NCBI Taxonomy" id="3063995"/>
    <lineage>
        <taxon>Bacteria</taxon>
        <taxon>Pseudomonadati</taxon>
        <taxon>Bacteroidota</taxon>
        <taxon>Cytophagia</taxon>
        <taxon>Cytophagales</taxon>
        <taxon>Hymenobacteraceae</taxon>
        <taxon>Hymenobacter</taxon>
    </lineage>
</organism>
<comment type="caution">
    <text evidence="1">The sequence shown here is derived from an EMBL/GenBank/DDBJ whole genome shotgun (WGS) entry which is preliminary data.</text>
</comment>
<accession>A0ABT9AK92</accession>
<proteinExistence type="predicted"/>
<keyword evidence="2" id="KW-1185">Reference proteome</keyword>
<dbReference type="InterPro" id="IPR046558">
    <property type="entry name" value="DUF6712"/>
</dbReference>
<name>A0ABT9AK92_9BACT</name>
<reference evidence="1" key="1">
    <citation type="submission" date="2023-07" db="EMBL/GenBank/DDBJ databases">
        <authorList>
            <person name="Kim M.K."/>
        </authorList>
    </citation>
    <scope>NUCLEOTIDE SEQUENCE</scope>
    <source>
        <strain evidence="1">M29</strain>
    </source>
</reference>
<evidence type="ECO:0000313" key="1">
    <source>
        <dbReference type="EMBL" id="MDO7849232.1"/>
    </source>
</evidence>
<sequence>MRSLITTLDQFRAHVRLNASTEDQDYFLSLQADILLAEDDHLRPLLGDSFYDGLLDTVAAEGDVVQERLRYLLTSALANLAMLSFADLAQLQISGSGVQIISNEREKTAFQWQIDALKASCATKGFNQLEKALAYLEAHRTDFPTWNGVPAADSARALFLNTAAQFSEHYNISNSRLTFLNLLSINRKMERFALVPVLGQAYYDELKAQHASGTLSPENAAVVADYLRPALAHITMGSAIGEMSFALNGANFELNVFRPDASNAKESDPGLQQLLETKGHDALRDGERFLRQLRKLLNSEASAQKYATYFASSAYDAPASELAYITTDAKAPIFFGF</sequence>
<gene>
    <name evidence="1" type="ORF">Q5H92_22905</name>
</gene>
<dbReference type="Pfam" id="PF20459">
    <property type="entry name" value="DUF6712"/>
    <property type="match status" value="2"/>
</dbReference>